<dbReference type="Gene3D" id="3.30.2310.20">
    <property type="entry name" value="RelE-like"/>
    <property type="match status" value="1"/>
</dbReference>
<dbReference type="Proteomes" id="UP001319865">
    <property type="component" value="Chromosome"/>
</dbReference>
<evidence type="ECO:0000313" key="3">
    <source>
        <dbReference type="Proteomes" id="UP001319865"/>
    </source>
</evidence>
<dbReference type="Pfam" id="PF05016">
    <property type="entry name" value="ParE_toxin"/>
    <property type="match status" value="1"/>
</dbReference>
<evidence type="ECO:0000313" key="2">
    <source>
        <dbReference type="EMBL" id="BDB52049.1"/>
    </source>
</evidence>
<proteinExistence type="predicted"/>
<protein>
    <submittedName>
        <fullName evidence="2">Plasmid stabilization protein</fullName>
    </submittedName>
</protein>
<dbReference type="InterPro" id="IPR007712">
    <property type="entry name" value="RelE/ParE_toxin"/>
</dbReference>
<keyword evidence="1" id="KW-1277">Toxin-antitoxin system</keyword>
<reference evidence="2 3" key="2">
    <citation type="journal article" date="2022" name="Microorganisms">
        <title>Complete Genome Sequences of Two Flavobacterium ammonificans Strains and a Flavobacterium ammoniigenes Strain of Ammonifying Bacterioplankton Isolated from Surface River Water.</title>
        <authorList>
            <person name="Suda W."/>
            <person name="Ogata Y."/>
            <person name="Shindo C."/>
            <person name="Watanabe K."/>
        </authorList>
    </citation>
    <scope>NUCLEOTIDE SEQUENCE [LARGE SCALE GENOMIC DNA]</scope>
    <source>
        <strain evidence="2 3">GENT11</strain>
    </source>
</reference>
<name>A0ABM7UXI3_9FLAO</name>
<dbReference type="SUPFAM" id="SSF143011">
    <property type="entry name" value="RelE-like"/>
    <property type="match status" value="1"/>
</dbReference>
<dbReference type="RefSeq" id="WP_229330619.1">
    <property type="nucleotide sequence ID" value="NZ_AP025183.1"/>
</dbReference>
<organism evidence="2 3">
    <name type="scientific">Flavobacterium ammonificans</name>
    <dbReference type="NCBI Taxonomy" id="1751056"/>
    <lineage>
        <taxon>Bacteria</taxon>
        <taxon>Pseudomonadati</taxon>
        <taxon>Bacteroidota</taxon>
        <taxon>Flavobacteriia</taxon>
        <taxon>Flavobacteriales</taxon>
        <taxon>Flavobacteriaceae</taxon>
        <taxon>Flavobacterium</taxon>
    </lineage>
</organism>
<dbReference type="EMBL" id="AP025183">
    <property type="protein sequence ID" value="BDB52049.1"/>
    <property type="molecule type" value="Genomic_DNA"/>
</dbReference>
<sequence>MKSFEIIWSNHAENELDSIFNYYSEFASVRVAKKLIQDILAEPNKLLLNPEISQREELLLDRENEYRYLVCKNYKIIYSVDTNAKQIKIADVFDSRQNPIKIKRTK</sequence>
<gene>
    <name evidence="2" type="ORF">GENT11_03610</name>
</gene>
<evidence type="ECO:0000256" key="1">
    <source>
        <dbReference type="ARBA" id="ARBA00022649"/>
    </source>
</evidence>
<reference evidence="2 3" key="1">
    <citation type="journal article" date="2022" name="Int. J. Syst. Evol. Microbiol.">
        <title>Flavobacterium ammonificans sp. nov. and Flavobacterium ammoniigenes sp. nov., ammonifying bacteria isolated from surface river water.</title>
        <authorList>
            <person name="Watanabe K."/>
            <person name="Kitamura T."/>
            <person name="Ogata Y."/>
            <person name="Shindo C."/>
            <person name="Suda W."/>
        </authorList>
    </citation>
    <scope>NUCLEOTIDE SEQUENCE [LARGE SCALE GENOMIC DNA]</scope>
    <source>
        <strain evidence="2 3">GENT11</strain>
    </source>
</reference>
<accession>A0ABM7UXI3</accession>
<dbReference type="InterPro" id="IPR035093">
    <property type="entry name" value="RelE/ParE_toxin_dom_sf"/>
</dbReference>
<keyword evidence="3" id="KW-1185">Reference proteome</keyword>